<geneLocation type="plasmid" evidence="2">
    <name>pOU1113</name>
</geneLocation>
<accession>Q4L1S5</accession>
<dbReference type="NCBIfam" id="TIGR02746">
    <property type="entry name" value="TraC-F-type"/>
    <property type="match status" value="1"/>
</dbReference>
<dbReference type="NCBIfam" id="NF010278">
    <property type="entry name" value="PRK13721.1"/>
    <property type="match status" value="1"/>
</dbReference>
<reference evidence="2" key="2">
    <citation type="journal article" date="2008" name="FEMS Microbiol. Lett.">
        <title>Complete nucleotide sequence of a virulence plasmid of Salmonella enterica serovar Dublin and its phylogenetic relationship to the virulence plasmids of serovars Choleraesuis, Enteritidis and Typhimurium.</title>
        <authorList>
            <person name="Hong S.F."/>
            <person name="Chiu C.H."/>
            <person name="Chu C."/>
            <person name="Feng Y."/>
            <person name="Ou J.T."/>
        </authorList>
    </citation>
    <scope>NUCLEOTIDE SEQUENCE</scope>
    <source>
        <strain evidence="2">OU7025</strain>
    </source>
</reference>
<evidence type="ECO:0000313" key="2">
    <source>
        <dbReference type="EMBL" id="AAY88116.1"/>
    </source>
</evidence>
<dbReference type="Pfam" id="PF11130">
    <property type="entry name" value="TraC_F_IV"/>
    <property type="match status" value="1"/>
</dbReference>
<dbReference type="RefSeq" id="WP_011282403.1">
    <property type="nucleotide sequence ID" value="NC_007208.1"/>
</dbReference>
<dbReference type="Pfam" id="PF19044">
    <property type="entry name" value="P-loop_TraG"/>
    <property type="match status" value="1"/>
</dbReference>
<dbReference type="EMBL" id="AY517905">
    <property type="protein sequence ID" value="AAY88116.1"/>
    <property type="molecule type" value="Genomic_DNA"/>
</dbReference>
<sequence length="882" mass="100229">MKNLLDTVTQAANSLLTALKLPDESAQANQILGEMSFPQFSRLLPYRDYNQESGLFMNDATMGFMLEATPVNGANETIALSLDHLLRTKLPRGIPLCIHLMSSQLVGERIEYGLREFSWSGEQAERFNAITRAYYMKAAETHFPLPEGMNLPLTLRHYRVFISYCAPSRKKSRADILEMENLVKIIRASLQGAYISTQTVDAQAFINIVGEMINHNPESLHPTRRRLDPYSDLNYQCVDDSFDLKVRQDYLTLGLRDHGRNSTARIMSFHLARNPEIAFLWNSADNYSNLLNPELSISCPFILTLTLVVEDQVKTHSEANLKYMDLKKKSKTPTQMVPVREEGSRRSGKTCASAWRRISPRRCPTFSISRRSAATTRKRRLETEQDILNSFRKNGFELISPRFNHMRNFLACLPFMAGKGLFKQLKEAGVVQRAESFNVANLMPLVADNPLTPAGLLAPTYRNQLAFIDIFFRGMNNTNYNMAVCGTSGAGKTGLIQPLIRSVLDSGGFAVVFDMGDGYKSLCENMGGVYLDGETLRFNPFANITNIDQSAERIRDQLSVMASPNGNLDEVHEGLLLQAVRAAWLTKKNRARIDDVVDFLENARTSEQYAESPGIRSRLDEMIVLLNQYTAAGTYGRYFNSDEPSLRDDARMVVLELGGLEDRPSLLVAVMFSLIIYIENRMYRTPRNLKKLNVIDEGWRLLDFKNRKVGDFIEKGYRTARRHTGAYITITQNIVDFDSDKASSAARAAWGNSSYKIILKQSAKEFAKYNQLYPDQFPQLHREMIEKFGARKNSGSSSFLLPGGKPFIWHRLFVDPLSRAMYSSDGSDFEFVQQKRKEGLSIHEAVWQLAWKKSGPEMASLEAWLQEHETFRRTYEYRAETD</sequence>
<dbReference type="InterPro" id="IPR014117">
    <property type="entry name" value="TraC-F-type"/>
</dbReference>
<dbReference type="InterPro" id="IPR053155">
    <property type="entry name" value="F-pilin_assembly_TraC"/>
</dbReference>
<feature type="domain" description="TraG P-loop" evidence="1">
    <location>
        <begin position="468"/>
        <end position="763"/>
    </location>
</feature>
<dbReference type="AlphaFoldDB" id="Q4L1S5"/>
<name>Q4L1S5_SALDU</name>
<reference evidence="2" key="1">
    <citation type="submission" date="2003-12" db="EMBL/GenBank/DDBJ databases">
        <authorList>
            <person name="Hong S.-F."/>
            <person name="Ou J.T."/>
        </authorList>
    </citation>
    <scope>NUCLEOTIDE SEQUENCE</scope>
    <source>
        <strain evidence="2">OU7025</strain>
        <plasmid evidence="2">pOU1113</plasmid>
    </source>
</reference>
<dbReference type="PANTHER" id="PTHR38467:SF1">
    <property type="entry name" value="CONJUGATIVE TRANSFER: ASSEMBLY"/>
    <property type="match status" value="1"/>
</dbReference>
<dbReference type="SUPFAM" id="SSF52540">
    <property type="entry name" value="P-loop containing nucleoside triphosphate hydrolases"/>
    <property type="match status" value="1"/>
</dbReference>
<dbReference type="InterPro" id="IPR027417">
    <property type="entry name" value="P-loop_NTPase"/>
</dbReference>
<dbReference type="InterPro" id="IPR025955">
    <property type="entry name" value="TraC/Conjuga_ATPase"/>
</dbReference>
<keyword evidence="2" id="KW-0614">Plasmid</keyword>
<protein>
    <submittedName>
        <fullName evidence="2">Conjugative transfer assembly protein</fullName>
    </submittedName>
</protein>
<organism evidence="2">
    <name type="scientific">Salmonella dublin</name>
    <dbReference type="NCBI Taxonomy" id="98360"/>
    <lineage>
        <taxon>Bacteria</taxon>
        <taxon>Pseudomonadati</taxon>
        <taxon>Pseudomonadota</taxon>
        <taxon>Gammaproteobacteria</taxon>
        <taxon>Enterobacterales</taxon>
        <taxon>Enterobacteriaceae</taxon>
        <taxon>Salmonella</taxon>
    </lineage>
</organism>
<dbReference type="InterPro" id="IPR043964">
    <property type="entry name" value="P-loop_TraG"/>
</dbReference>
<proteinExistence type="predicted"/>
<dbReference type="Gene3D" id="3.40.50.300">
    <property type="entry name" value="P-loop containing nucleotide triphosphate hydrolases"/>
    <property type="match status" value="1"/>
</dbReference>
<dbReference type="PANTHER" id="PTHR38467">
    <property type="match status" value="1"/>
</dbReference>
<evidence type="ECO:0000259" key="1">
    <source>
        <dbReference type="Pfam" id="PF19044"/>
    </source>
</evidence>
<gene>
    <name evidence="2" type="primary">traC</name>
</gene>
<dbReference type="Gene3D" id="1.10.8.730">
    <property type="match status" value="1"/>
</dbReference>